<accession>A0ABS4ZJB9</accession>
<dbReference type="EMBL" id="JAGIOL010000001">
    <property type="protein sequence ID" value="MBP2436576.1"/>
    <property type="molecule type" value="Genomic_DNA"/>
</dbReference>
<keyword evidence="2" id="KW-1185">Reference proteome</keyword>
<evidence type="ECO:0000313" key="2">
    <source>
        <dbReference type="Proteomes" id="UP001519362"/>
    </source>
</evidence>
<comment type="caution">
    <text evidence="1">The sequence shown here is derived from an EMBL/GenBank/DDBJ whole genome shotgun (WGS) entry which is preliminary data.</text>
</comment>
<dbReference type="Proteomes" id="UP001519362">
    <property type="component" value="Unassembled WGS sequence"/>
</dbReference>
<reference evidence="1 2" key="1">
    <citation type="submission" date="2021-03" db="EMBL/GenBank/DDBJ databases">
        <title>Sequencing the genomes of 1000 actinobacteria strains.</title>
        <authorList>
            <person name="Klenk H.-P."/>
        </authorList>
    </citation>
    <scope>NUCLEOTIDE SEQUENCE [LARGE SCALE GENOMIC DNA]</scope>
    <source>
        <strain evidence="1 2">DSM 24221</strain>
    </source>
</reference>
<protein>
    <submittedName>
        <fullName evidence="1">Uncharacterized protein</fullName>
    </submittedName>
</protein>
<name>A0ABS4ZJB9_9MICO</name>
<sequence length="32" mass="3845">MNERDYDSDADLFVGRPQWFERHPSQAEGDEF</sequence>
<organism evidence="1 2">
    <name type="scientific">Microbacterium amylolyticum</name>
    <dbReference type="NCBI Taxonomy" id="936337"/>
    <lineage>
        <taxon>Bacteria</taxon>
        <taxon>Bacillati</taxon>
        <taxon>Actinomycetota</taxon>
        <taxon>Actinomycetes</taxon>
        <taxon>Micrococcales</taxon>
        <taxon>Microbacteriaceae</taxon>
        <taxon>Microbacterium</taxon>
    </lineage>
</organism>
<evidence type="ECO:0000313" key="1">
    <source>
        <dbReference type="EMBL" id="MBP2436576.1"/>
    </source>
</evidence>
<proteinExistence type="predicted"/>
<gene>
    <name evidence="1" type="ORF">JOF34_001162</name>
</gene>